<keyword evidence="3" id="KW-1185">Reference proteome</keyword>
<gene>
    <name evidence="2" type="ORF">QOZ94_004249</name>
</gene>
<protein>
    <recommendedName>
        <fullName evidence="1">Phage protein Gp138 N-terminal domain-containing protein</fullName>
    </recommendedName>
</protein>
<dbReference type="Proteomes" id="UP001241747">
    <property type="component" value="Unassembled WGS sequence"/>
</dbReference>
<sequence length="220" mass="23876">MDSRTRYEDIREAVETIVESRLAELHTAEPCTIVKMNWETQTADLQPTTKSIIRKPDGTTEWIFKPVIPDVKVHFPSGGGLSLTFPLKEGDEVLAVMASRSPDVWQQNGGEQQIIDTRMHDLSNAFCIPGFRSDKNALSDVSETSTQLRSDDGKTVFDFKSGTASLTVEDASVTITTESATLQKGDLKVIVTSSKVQLGGEGGSPVLTQAGPSTKVYAVI</sequence>
<comment type="caution">
    <text evidence="2">The sequence shown here is derived from an EMBL/GenBank/DDBJ whole genome shotgun (WGS) entry which is preliminary data.</text>
</comment>
<organism evidence="2 3">
    <name type="scientific">Xanthobacter agilis</name>
    <dbReference type="NCBI Taxonomy" id="47492"/>
    <lineage>
        <taxon>Bacteria</taxon>
        <taxon>Pseudomonadati</taxon>
        <taxon>Pseudomonadota</taxon>
        <taxon>Alphaproteobacteria</taxon>
        <taxon>Hyphomicrobiales</taxon>
        <taxon>Xanthobacteraceae</taxon>
        <taxon>Xanthobacter</taxon>
    </lineage>
</organism>
<dbReference type="Gene3D" id="2.40.50.230">
    <property type="entry name" value="Gp5 N-terminal domain"/>
    <property type="match status" value="1"/>
</dbReference>
<feature type="domain" description="Phage protein Gp138 N-terminal" evidence="1">
    <location>
        <begin position="30"/>
        <end position="130"/>
    </location>
</feature>
<reference evidence="2 3" key="1">
    <citation type="submission" date="2023-07" db="EMBL/GenBank/DDBJ databases">
        <title>Genomic Encyclopedia of Type Strains, Phase IV (KMG-IV): sequencing the most valuable type-strain genomes for metagenomic binning, comparative biology and taxonomic classification.</title>
        <authorList>
            <person name="Goeker M."/>
        </authorList>
    </citation>
    <scope>NUCLEOTIDE SEQUENCE [LARGE SCALE GENOMIC DNA]</scope>
    <source>
        <strain evidence="2 3">DSM 3770</strain>
    </source>
</reference>
<evidence type="ECO:0000313" key="3">
    <source>
        <dbReference type="Proteomes" id="UP001241747"/>
    </source>
</evidence>
<dbReference type="EMBL" id="JAUSVY010000018">
    <property type="protein sequence ID" value="MDQ0507425.1"/>
    <property type="molecule type" value="Genomic_DNA"/>
</dbReference>
<name>A0ABU0LJV9_XANAG</name>
<accession>A0ABU0LJV9</accession>
<dbReference type="InterPro" id="IPR037026">
    <property type="entry name" value="Vgr_OB-fold_dom_sf"/>
</dbReference>
<proteinExistence type="predicted"/>
<evidence type="ECO:0000313" key="2">
    <source>
        <dbReference type="EMBL" id="MDQ0507425.1"/>
    </source>
</evidence>
<dbReference type="InterPro" id="IPR041599">
    <property type="entry name" value="Gp138_N"/>
</dbReference>
<dbReference type="Pfam" id="PF18352">
    <property type="entry name" value="Gp138_N"/>
    <property type="match status" value="1"/>
</dbReference>
<dbReference type="RefSeq" id="WP_237345810.1">
    <property type="nucleotide sequence ID" value="NZ_JABWGX010000013.1"/>
</dbReference>
<evidence type="ECO:0000259" key="1">
    <source>
        <dbReference type="Pfam" id="PF18352"/>
    </source>
</evidence>